<protein>
    <submittedName>
        <fullName evidence="2">Uncharacterized protein</fullName>
    </submittedName>
</protein>
<dbReference type="Proteomes" id="UP001341840">
    <property type="component" value="Unassembled WGS sequence"/>
</dbReference>
<name>A0ABU6UGJ3_9FABA</name>
<gene>
    <name evidence="2" type="ORF">PIB30_035783</name>
</gene>
<sequence length="149" mass="16123">MAYADMPTGATFLSNFDLGDGILTILTIRTGSVKSTQKGDTGCLGIASTFTHHLLPDVNALALCDLLPPRPTPPRPLPPPVIDISDDNPFDTSHERSTEASDSREISEDIRHTFDNSMDHSDLLDIADSADDLLDRYDAGTFPFIPPSP</sequence>
<feature type="compositionally biased region" description="Pro residues" evidence="1">
    <location>
        <begin position="69"/>
        <end position="81"/>
    </location>
</feature>
<organism evidence="2 3">
    <name type="scientific">Stylosanthes scabra</name>
    <dbReference type="NCBI Taxonomy" id="79078"/>
    <lineage>
        <taxon>Eukaryota</taxon>
        <taxon>Viridiplantae</taxon>
        <taxon>Streptophyta</taxon>
        <taxon>Embryophyta</taxon>
        <taxon>Tracheophyta</taxon>
        <taxon>Spermatophyta</taxon>
        <taxon>Magnoliopsida</taxon>
        <taxon>eudicotyledons</taxon>
        <taxon>Gunneridae</taxon>
        <taxon>Pentapetalae</taxon>
        <taxon>rosids</taxon>
        <taxon>fabids</taxon>
        <taxon>Fabales</taxon>
        <taxon>Fabaceae</taxon>
        <taxon>Papilionoideae</taxon>
        <taxon>50 kb inversion clade</taxon>
        <taxon>dalbergioids sensu lato</taxon>
        <taxon>Dalbergieae</taxon>
        <taxon>Pterocarpus clade</taxon>
        <taxon>Stylosanthes</taxon>
    </lineage>
</organism>
<reference evidence="2 3" key="1">
    <citation type="journal article" date="2023" name="Plants (Basel)">
        <title>Bridging the Gap: Combining Genomics and Transcriptomics Approaches to Understand Stylosanthes scabra, an Orphan Legume from the Brazilian Caatinga.</title>
        <authorList>
            <person name="Ferreira-Neto J.R.C."/>
            <person name="da Silva M.D."/>
            <person name="Binneck E."/>
            <person name="de Melo N.F."/>
            <person name="da Silva R.H."/>
            <person name="de Melo A.L.T.M."/>
            <person name="Pandolfi V."/>
            <person name="Bustamante F.O."/>
            <person name="Brasileiro-Vidal A.C."/>
            <person name="Benko-Iseppon A.M."/>
        </authorList>
    </citation>
    <scope>NUCLEOTIDE SEQUENCE [LARGE SCALE GENOMIC DNA]</scope>
    <source>
        <tissue evidence="2">Leaves</tissue>
    </source>
</reference>
<dbReference type="EMBL" id="JASCZI010121001">
    <property type="protein sequence ID" value="MED6158763.1"/>
    <property type="molecule type" value="Genomic_DNA"/>
</dbReference>
<feature type="compositionally biased region" description="Basic and acidic residues" evidence="1">
    <location>
        <begin position="92"/>
        <end position="114"/>
    </location>
</feature>
<evidence type="ECO:0000256" key="1">
    <source>
        <dbReference type="SAM" id="MobiDB-lite"/>
    </source>
</evidence>
<evidence type="ECO:0000313" key="3">
    <source>
        <dbReference type="Proteomes" id="UP001341840"/>
    </source>
</evidence>
<evidence type="ECO:0000313" key="2">
    <source>
        <dbReference type="EMBL" id="MED6158763.1"/>
    </source>
</evidence>
<proteinExistence type="predicted"/>
<comment type="caution">
    <text evidence="2">The sequence shown here is derived from an EMBL/GenBank/DDBJ whole genome shotgun (WGS) entry which is preliminary data.</text>
</comment>
<keyword evidence="3" id="KW-1185">Reference proteome</keyword>
<accession>A0ABU6UGJ3</accession>
<feature type="region of interest" description="Disordered" evidence="1">
    <location>
        <begin position="69"/>
        <end position="114"/>
    </location>
</feature>